<dbReference type="PANTHER" id="PTHR22799:SF6">
    <property type="entry name" value="C-TYPE LECTIN DOMAIN FAMILY 4 MEMBER M-LIKE"/>
    <property type="match status" value="1"/>
</dbReference>
<accession>B0W9P5</accession>
<dbReference type="OrthoDB" id="7747825at2759"/>
<evidence type="ECO:0000256" key="1">
    <source>
        <dbReference type="ARBA" id="ARBA00022734"/>
    </source>
</evidence>
<dbReference type="Gene3D" id="3.10.100.10">
    <property type="entry name" value="Mannose-Binding Protein A, subunit A"/>
    <property type="match status" value="1"/>
</dbReference>
<dbReference type="Pfam" id="PF00059">
    <property type="entry name" value="Lectin_C"/>
    <property type="match status" value="1"/>
</dbReference>
<dbReference type="PROSITE" id="PS50041">
    <property type="entry name" value="C_TYPE_LECTIN_2"/>
    <property type="match status" value="1"/>
</dbReference>
<gene>
    <name evidence="4" type="primary">6035200</name>
    <name evidence="3" type="ORF">CpipJ_CPIJ003650</name>
</gene>
<keyword evidence="5" id="KW-1185">Reference proteome</keyword>
<dbReference type="HOGENOM" id="CLU_1908736_0_0_1"/>
<reference evidence="3" key="1">
    <citation type="submission" date="2007-03" db="EMBL/GenBank/DDBJ databases">
        <title>Annotation of Culex pipiens quinquefasciatus.</title>
        <authorList>
            <consortium name="The Broad Institute Genome Sequencing Platform"/>
            <person name="Atkinson P.W."/>
            <person name="Hemingway J."/>
            <person name="Christensen B.M."/>
            <person name="Higgs S."/>
            <person name="Kodira C."/>
            <person name="Hannick L."/>
            <person name="Megy K."/>
            <person name="O'Leary S."/>
            <person name="Pearson M."/>
            <person name="Haas B.J."/>
            <person name="Mauceli E."/>
            <person name="Wortman J.R."/>
            <person name="Lee N.H."/>
            <person name="Guigo R."/>
            <person name="Stanke M."/>
            <person name="Alvarado L."/>
            <person name="Amedeo P."/>
            <person name="Antoine C.H."/>
            <person name="Arensburger P."/>
            <person name="Bidwell S.L."/>
            <person name="Crawford M."/>
            <person name="Camaro F."/>
            <person name="Devon K."/>
            <person name="Engels R."/>
            <person name="Hammond M."/>
            <person name="Howarth C."/>
            <person name="Koehrsen M."/>
            <person name="Lawson D."/>
            <person name="Montgomery P."/>
            <person name="Nene V."/>
            <person name="Nusbaum C."/>
            <person name="Puiu D."/>
            <person name="Romero-Severson J."/>
            <person name="Severson D.W."/>
            <person name="Shumway M."/>
            <person name="Sisk P."/>
            <person name="Stolte C."/>
            <person name="Zeng Q."/>
            <person name="Eisenstadt E."/>
            <person name="Fraser-Liggett C."/>
            <person name="Strausberg R."/>
            <person name="Galagan J."/>
            <person name="Birren B."/>
            <person name="Collins F.H."/>
        </authorList>
    </citation>
    <scope>NUCLEOTIDE SEQUENCE [LARGE SCALE GENOMIC DNA]</scope>
    <source>
        <strain evidence="3">JHB</strain>
    </source>
</reference>
<proteinExistence type="predicted"/>
<organism>
    <name type="scientific">Culex quinquefasciatus</name>
    <name type="common">Southern house mosquito</name>
    <name type="synonym">Culex pungens</name>
    <dbReference type="NCBI Taxonomy" id="7176"/>
    <lineage>
        <taxon>Eukaryota</taxon>
        <taxon>Metazoa</taxon>
        <taxon>Ecdysozoa</taxon>
        <taxon>Arthropoda</taxon>
        <taxon>Hexapoda</taxon>
        <taxon>Insecta</taxon>
        <taxon>Pterygota</taxon>
        <taxon>Neoptera</taxon>
        <taxon>Endopterygota</taxon>
        <taxon>Diptera</taxon>
        <taxon>Nematocera</taxon>
        <taxon>Culicoidea</taxon>
        <taxon>Culicidae</taxon>
        <taxon>Culicinae</taxon>
        <taxon>Culicini</taxon>
        <taxon>Culex</taxon>
        <taxon>Culex</taxon>
    </lineage>
</organism>
<dbReference type="STRING" id="7176.B0W9P5"/>
<feature type="domain" description="C-type lectin" evidence="2">
    <location>
        <begin position="14"/>
        <end position="119"/>
    </location>
</feature>
<keyword evidence="1 3" id="KW-0430">Lectin</keyword>
<dbReference type="PANTHER" id="PTHR22799">
    <property type="entry name" value="TETRANECTIN-RELATED"/>
    <property type="match status" value="1"/>
</dbReference>
<dbReference type="Proteomes" id="UP000002320">
    <property type="component" value="Unassembled WGS sequence"/>
</dbReference>
<dbReference type="VEuPathDB" id="VectorBase:CQUJHB016445"/>
<evidence type="ECO:0000259" key="2">
    <source>
        <dbReference type="PROSITE" id="PS50041"/>
    </source>
</evidence>
<name>B0W9P5_CULQU</name>
<dbReference type="InterPro" id="IPR016187">
    <property type="entry name" value="CTDL_fold"/>
</dbReference>
<evidence type="ECO:0000313" key="4">
    <source>
        <dbReference type="EnsemblMetazoa" id="CPIJ003650-PA"/>
    </source>
</evidence>
<dbReference type="AlphaFoldDB" id="B0W9P5"/>
<dbReference type="GO" id="GO:0005615">
    <property type="term" value="C:extracellular space"/>
    <property type="evidence" value="ECO:0007669"/>
    <property type="project" value="TreeGrafter"/>
</dbReference>
<dbReference type="InterPro" id="IPR001304">
    <property type="entry name" value="C-type_lectin-like"/>
</dbReference>
<dbReference type="InParanoid" id="B0W9P5"/>
<dbReference type="InterPro" id="IPR016186">
    <property type="entry name" value="C-type_lectin-like/link_sf"/>
</dbReference>
<evidence type="ECO:0000313" key="3">
    <source>
        <dbReference type="EMBL" id="EDS40364.1"/>
    </source>
</evidence>
<dbReference type="KEGG" id="cqu:CpipJ_CPIJ003650"/>
<evidence type="ECO:0000313" key="5">
    <source>
        <dbReference type="Proteomes" id="UP000002320"/>
    </source>
</evidence>
<dbReference type="EMBL" id="DS231865">
    <property type="protein sequence ID" value="EDS40364.1"/>
    <property type="molecule type" value="Genomic_DNA"/>
</dbReference>
<dbReference type="InterPro" id="IPR051663">
    <property type="entry name" value="CLec_Tetranectin-domain"/>
</dbReference>
<protein>
    <submittedName>
        <fullName evidence="3">Galactose-specific C-type lectin</fullName>
    </submittedName>
</protein>
<dbReference type="GO" id="GO:0030246">
    <property type="term" value="F:carbohydrate binding"/>
    <property type="evidence" value="ECO:0007669"/>
    <property type="project" value="UniProtKB-KW"/>
</dbReference>
<dbReference type="SUPFAM" id="SSF56436">
    <property type="entry name" value="C-type lectin-like"/>
    <property type="match status" value="1"/>
</dbReference>
<sequence length="133" mass="15406">MRQTNQTRKKHTVNSTQTCAKPCILGIGKEKDKRTYQHSPVFNNVSTHIWIGASDLCKEGTFCWHATGKKVTFINWRWDNPDNENNVEHCVSLLSVPNGKWDWHANDQSCNRMHHFVCEDFRTLLGIVVPLKK</sequence>
<reference evidence="4" key="2">
    <citation type="submission" date="2021-02" db="UniProtKB">
        <authorList>
            <consortium name="EnsemblMetazoa"/>
        </authorList>
    </citation>
    <scope>IDENTIFICATION</scope>
    <source>
        <strain evidence="4">JHB</strain>
    </source>
</reference>
<dbReference type="EnsemblMetazoa" id="CPIJ003650-RA">
    <property type="protein sequence ID" value="CPIJ003650-PA"/>
    <property type="gene ID" value="CPIJ003650"/>
</dbReference>
<dbReference type="VEuPathDB" id="VectorBase:CPIJ003650"/>